<accession>A0A0B7C1N0</accession>
<protein>
    <submittedName>
        <fullName evidence="1">Uncharacterized protein</fullName>
    </submittedName>
</protein>
<dbReference type="EMBL" id="HACG01052252">
    <property type="protein sequence ID" value="CEK99123.1"/>
    <property type="molecule type" value="Transcribed_RNA"/>
</dbReference>
<gene>
    <name evidence="1" type="primary">ORF220448</name>
</gene>
<sequence length="73" mass="8244">QNYVEDATPDGEFELLTLPEVPVEFLLTHHVVTLLKKHSRLCSISGFRGFPVCKLVTLPSSQQSDNIDNQYDL</sequence>
<proteinExistence type="predicted"/>
<reference evidence="1" key="1">
    <citation type="submission" date="2014-12" db="EMBL/GenBank/DDBJ databases">
        <title>Insight into the proteome of Arion vulgaris.</title>
        <authorList>
            <person name="Aradska J."/>
            <person name="Bulat T."/>
            <person name="Smidak R."/>
            <person name="Sarate P."/>
            <person name="Gangsoo J."/>
            <person name="Sialana F."/>
            <person name="Bilban M."/>
            <person name="Lubec G."/>
        </authorList>
    </citation>
    <scope>NUCLEOTIDE SEQUENCE</scope>
    <source>
        <tissue evidence="1">Skin</tissue>
    </source>
</reference>
<organism evidence="1">
    <name type="scientific">Arion vulgaris</name>
    <dbReference type="NCBI Taxonomy" id="1028688"/>
    <lineage>
        <taxon>Eukaryota</taxon>
        <taxon>Metazoa</taxon>
        <taxon>Spiralia</taxon>
        <taxon>Lophotrochozoa</taxon>
        <taxon>Mollusca</taxon>
        <taxon>Gastropoda</taxon>
        <taxon>Heterobranchia</taxon>
        <taxon>Euthyneura</taxon>
        <taxon>Panpulmonata</taxon>
        <taxon>Eupulmonata</taxon>
        <taxon>Stylommatophora</taxon>
        <taxon>Helicina</taxon>
        <taxon>Arionoidea</taxon>
        <taxon>Arionidae</taxon>
        <taxon>Arion</taxon>
    </lineage>
</organism>
<evidence type="ECO:0000313" key="1">
    <source>
        <dbReference type="EMBL" id="CEK99123.1"/>
    </source>
</evidence>
<name>A0A0B7C1N0_9EUPU</name>
<dbReference type="AlphaFoldDB" id="A0A0B7C1N0"/>
<feature type="non-terminal residue" evidence="1">
    <location>
        <position position="1"/>
    </location>
</feature>